<dbReference type="Proteomes" id="UP000198762">
    <property type="component" value="Unassembled WGS sequence"/>
</dbReference>
<organism evidence="1 2">
    <name type="scientific">Marinobacter segnicrescens</name>
    <dbReference type="NCBI Taxonomy" id="430453"/>
    <lineage>
        <taxon>Bacteria</taxon>
        <taxon>Pseudomonadati</taxon>
        <taxon>Pseudomonadota</taxon>
        <taxon>Gammaproteobacteria</taxon>
        <taxon>Pseudomonadales</taxon>
        <taxon>Marinobacteraceae</taxon>
        <taxon>Marinobacter</taxon>
    </lineage>
</organism>
<proteinExistence type="predicted"/>
<dbReference type="AlphaFoldDB" id="A0A1I0D5K8"/>
<sequence>MIRTALAVLFVVALAAFAWWLPQWLGAPESATDNASQATCHPLVETCQWQTPGGAAKLTLIPLSGDELQLDVTIPGVAAKPLIVLTGESMYMGEYPMALSATGLPGEYRVRFVPPFCTTGDEMVWRINVQVAGEPFELPFRALFSPSEAS</sequence>
<gene>
    <name evidence="1" type="ORF">SAMN04487962_106161</name>
</gene>
<dbReference type="RefSeq" id="WP_143066584.1">
    <property type="nucleotide sequence ID" value="NZ_FOHZ01000006.1"/>
</dbReference>
<evidence type="ECO:0000313" key="2">
    <source>
        <dbReference type="Proteomes" id="UP000198762"/>
    </source>
</evidence>
<dbReference type="EMBL" id="FOHZ01000006">
    <property type="protein sequence ID" value="SET27436.1"/>
    <property type="molecule type" value="Genomic_DNA"/>
</dbReference>
<reference evidence="2" key="1">
    <citation type="submission" date="2016-10" db="EMBL/GenBank/DDBJ databases">
        <authorList>
            <person name="Varghese N."/>
            <person name="Submissions S."/>
        </authorList>
    </citation>
    <scope>NUCLEOTIDE SEQUENCE [LARGE SCALE GENOMIC DNA]</scope>
    <source>
        <strain evidence="2">CGMCC 1.6489</strain>
    </source>
</reference>
<name>A0A1I0D5K8_9GAMM</name>
<dbReference type="OrthoDB" id="6365831at2"/>
<evidence type="ECO:0000313" key="1">
    <source>
        <dbReference type="EMBL" id="SET27436.1"/>
    </source>
</evidence>
<accession>A0A1I0D5K8</accession>
<dbReference type="STRING" id="430453.SAMN04487962_106161"/>
<protein>
    <submittedName>
        <fullName evidence="1">Uncharacterized protein</fullName>
    </submittedName>
</protein>
<keyword evidence="2" id="KW-1185">Reference proteome</keyword>